<gene>
    <name evidence="1" type="ORF">CPB84DRAFT_1792821</name>
</gene>
<name>A0A9P5TIR4_GYMJU</name>
<organism evidence="1 2">
    <name type="scientific">Gymnopilus junonius</name>
    <name type="common">Spectacular rustgill mushroom</name>
    <name type="synonym">Gymnopilus spectabilis subsp. junonius</name>
    <dbReference type="NCBI Taxonomy" id="109634"/>
    <lineage>
        <taxon>Eukaryota</taxon>
        <taxon>Fungi</taxon>
        <taxon>Dikarya</taxon>
        <taxon>Basidiomycota</taxon>
        <taxon>Agaricomycotina</taxon>
        <taxon>Agaricomycetes</taxon>
        <taxon>Agaricomycetidae</taxon>
        <taxon>Agaricales</taxon>
        <taxon>Agaricineae</taxon>
        <taxon>Hymenogastraceae</taxon>
        <taxon>Gymnopilus</taxon>
    </lineage>
</organism>
<evidence type="ECO:0000313" key="1">
    <source>
        <dbReference type="EMBL" id="KAF8880097.1"/>
    </source>
</evidence>
<protein>
    <submittedName>
        <fullName evidence="1">Uncharacterized protein</fullName>
    </submittedName>
</protein>
<comment type="caution">
    <text evidence="1">The sequence shown here is derived from an EMBL/GenBank/DDBJ whole genome shotgun (WGS) entry which is preliminary data.</text>
</comment>
<dbReference type="EMBL" id="JADNYJ010000143">
    <property type="protein sequence ID" value="KAF8880097.1"/>
    <property type="molecule type" value="Genomic_DNA"/>
</dbReference>
<keyword evidence="2" id="KW-1185">Reference proteome</keyword>
<dbReference type="AlphaFoldDB" id="A0A9P5TIR4"/>
<sequence>MSTLLLVPVLRLHRQASAWSDRSHGFMKLKSVETLLVIISLQRRSWNGTRSPFSVIIGRDNRTGLANELIKLFDALW</sequence>
<proteinExistence type="predicted"/>
<reference evidence="1" key="1">
    <citation type="submission" date="2020-11" db="EMBL/GenBank/DDBJ databases">
        <authorList>
            <consortium name="DOE Joint Genome Institute"/>
            <person name="Ahrendt S."/>
            <person name="Riley R."/>
            <person name="Andreopoulos W."/>
            <person name="LaButti K."/>
            <person name="Pangilinan J."/>
            <person name="Ruiz-duenas F.J."/>
            <person name="Barrasa J.M."/>
            <person name="Sanchez-Garcia M."/>
            <person name="Camarero S."/>
            <person name="Miyauchi S."/>
            <person name="Serrano A."/>
            <person name="Linde D."/>
            <person name="Babiker R."/>
            <person name="Drula E."/>
            <person name="Ayuso-Fernandez I."/>
            <person name="Pacheco R."/>
            <person name="Padilla G."/>
            <person name="Ferreira P."/>
            <person name="Barriuso J."/>
            <person name="Kellner H."/>
            <person name="Castanera R."/>
            <person name="Alfaro M."/>
            <person name="Ramirez L."/>
            <person name="Pisabarro A.G."/>
            <person name="Kuo A."/>
            <person name="Tritt A."/>
            <person name="Lipzen A."/>
            <person name="He G."/>
            <person name="Yan M."/>
            <person name="Ng V."/>
            <person name="Cullen D."/>
            <person name="Martin F."/>
            <person name="Rosso M.-N."/>
            <person name="Henrissat B."/>
            <person name="Hibbett D."/>
            <person name="Martinez A.T."/>
            <person name="Grigoriev I.V."/>
        </authorList>
    </citation>
    <scope>NUCLEOTIDE SEQUENCE</scope>
    <source>
        <strain evidence="1">AH 44721</strain>
    </source>
</reference>
<accession>A0A9P5TIR4</accession>
<evidence type="ECO:0000313" key="2">
    <source>
        <dbReference type="Proteomes" id="UP000724874"/>
    </source>
</evidence>
<dbReference type="Proteomes" id="UP000724874">
    <property type="component" value="Unassembled WGS sequence"/>
</dbReference>